<feature type="compositionally biased region" description="Basic and acidic residues" evidence="1">
    <location>
        <begin position="95"/>
        <end position="105"/>
    </location>
</feature>
<proteinExistence type="predicted"/>
<feature type="compositionally biased region" description="Low complexity" evidence="1">
    <location>
        <begin position="106"/>
        <end position="115"/>
    </location>
</feature>
<dbReference type="OrthoDB" id="2620164at2"/>
<dbReference type="RefSeq" id="WP_110839253.1">
    <property type="nucleotide sequence ID" value="NZ_QJVJ01000003.1"/>
</dbReference>
<feature type="region of interest" description="Disordered" evidence="1">
    <location>
        <begin position="95"/>
        <end position="166"/>
    </location>
</feature>
<dbReference type="EMBL" id="QJVJ01000003">
    <property type="protein sequence ID" value="PYI55451.1"/>
    <property type="molecule type" value="Genomic_DNA"/>
</dbReference>
<evidence type="ECO:0008006" key="4">
    <source>
        <dbReference type="Google" id="ProtNLM"/>
    </source>
</evidence>
<gene>
    <name evidence="2" type="ORF">DLM86_06865</name>
</gene>
<evidence type="ECO:0000313" key="3">
    <source>
        <dbReference type="Proteomes" id="UP000247476"/>
    </source>
</evidence>
<evidence type="ECO:0000313" key="2">
    <source>
        <dbReference type="EMBL" id="PYI55451.1"/>
    </source>
</evidence>
<dbReference type="Proteomes" id="UP000247476">
    <property type="component" value="Unassembled WGS sequence"/>
</dbReference>
<protein>
    <recommendedName>
        <fullName evidence="4">Spore germination protein GerPC</fullName>
    </recommendedName>
</protein>
<comment type="caution">
    <text evidence="2">The sequence shown here is derived from an EMBL/GenBank/DDBJ whole genome shotgun (WGS) entry which is preliminary data.</text>
</comment>
<organism evidence="2 3">
    <name type="scientific">Paenibacillus flagellatus</name>
    <dbReference type="NCBI Taxonomy" id="2211139"/>
    <lineage>
        <taxon>Bacteria</taxon>
        <taxon>Bacillati</taxon>
        <taxon>Bacillota</taxon>
        <taxon>Bacilli</taxon>
        <taxon>Bacillales</taxon>
        <taxon>Paenibacillaceae</taxon>
        <taxon>Paenibacillus</taxon>
    </lineage>
</organism>
<dbReference type="AlphaFoldDB" id="A0A2V5K7P0"/>
<reference evidence="2 3" key="1">
    <citation type="submission" date="2018-05" db="EMBL/GenBank/DDBJ databases">
        <title>Paenibacillus flagellatus sp. nov., isolated from selenium mineral soil.</title>
        <authorList>
            <person name="Dai X."/>
        </authorList>
    </citation>
    <scope>NUCLEOTIDE SEQUENCE [LARGE SCALE GENOMIC DNA]</scope>
    <source>
        <strain evidence="2 3">DXL2</strain>
    </source>
</reference>
<feature type="compositionally biased region" description="Basic and acidic residues" evidence="1">
    <location>
        <begin position="116"/>
        <end position="127"/>
    </location>
</feature>
<keyword evidence="3" id="KW-1185">Reference proteome</keyword>
<accession>A0A2V5K7P0</accession>
<evidence type="ECO:0000256" key="1">
    <source>
        <dbReference type="SAM" id="MobiDB-lite"/>
    </source>
</evidence>
<name>A0A2V5K7P0_9BACL</name>
<sequence>MLNWFAGRGKRDEPRPAGDELRRLEQHIERLERTLQALANETRKQSVVVRQLHIHRPVVENVTFRLDSLDIDELSGSLNLGNNFDVQLDPDALFGRKKESAKRPPGDAGAGPDAASPKKPEKRRDGATPEAAFRRTPSGFSVDTTPYAHADRPAAPNREPPSSRKL</sequence>